<proteinExistence type="predicted"/>
<feature type="non-terminal residue" evidence="3">
    <location>
        <position position="74"/>
    </location>
</feature>
<dbReference type="Gene3D" id="3.90.79.10">
    <property type="entry name" value="Nucleoside Triphosphate Pyrophosphohydrolase"/>
    <property type="match status" value="1"/>
</dbReference>
<dbReference type="InterPro" id="IPR020084">
    <property type="entry name" value="NUDIX_hydrolase_CS"/>
</dbReference>
<dbReference type="PANTHER" id="PTHR43736">
    <property type="entry name" value="ADP-RIBOSE PYROPHOSPHATASE"/>
    <property type="match status" value="1"/>
</dbReference>
<dbReference type="InterPro" id="IPR000086">
    <property type="entry name" value="NUDIX_hydrolase_dom"/>
</dbReference>
<evidence type="ECO:0000259" key="2">
    <source>
        <dbReference type="PROSITE" id="PS51462"/>
    </source>
</evidence>
<dbReference type="PROSITE" id="PS51462">
    <property type="entry name" value="NUDIX"/>
    <property type="match status" value="1"/>
</dbReference>
<name>A0A382NAN9_9ZZZZ</name>
<sequence>MSFKNPVPTVDIINEQDGGIILIVRKNPPHGWALPGGFVDYGEPLESAACREALEETGLIVDLLGQFHAYSDPG</sequence>
<protein>
    <recommendedName>
        <fullName evidence="2">Nudix hydrolase domain-containing protein</fullName>
    </recommendedName>
</protein>
<dbReference type="PROSITE" id="PS00893">
    <property type="entry name" value="NUDIX_BOX"/>
    <property type="match status" value="1"/>
</dbReference>
<accession>A0A382NAN9</accession>
<evidence type="ECO:0000256" key="1">
    <source>
        <dbReference type="ARBA" id="ARBA00022801"/>
    </source>
</evidence>
<dbReference type="SUPFAM" id="SSF55811">
    <property type="entry name" value="Nudix"/>
    <property type="match status" value="1"/>
</dbReference>
<dbReference type="GO" id="GO:0016787">
    <property type="term" value="F:hydrolase activity"/>
    <property type="evidence" value="ECO:0007669"/>
    <property type="project" value="UniProtKB-KW"/>
</dbReference>
<dbReference type="PRINTS" id="PR00502">
    <property type="entry name" value="NUDIXFAMILY"/>
</dbReference>
<gene>
    <name evidence="3" type="ORF">METZ01_LOCUS311000</name>
</gene>
<keyword evidence="1" id="KW-0378">Hydrolase</keyword>
<dbReference type="EMBL" id="UINC01099120">
    <property type="protein sequence ID" value="SVC58146.1"/>
    <property type="molecule type" value="Genomic_DNA"/>
</dbReference>
<organism evidence="3">
    <name type="scientific">marine metagenome</name>
    <dbReference type="NCBI Taxonomy" id="408172"/>
    <lineage>
        <taxon>unclassified sequences</taxon>
        <taxon>metagenomes</taxon>
        <taxon>ecological metagenomes</taxon>
    </lineage>
</organism>
<feature type="domain" description="Nudix hydrolase" evidence="2">
    <location>
        <begin position="3"/>
        <end position="74"/>
    </location>
</feature>
<evidence type="ECO:0000313" key="3">
    <source>
        <dbReference type="EMBL" id="SVC58146.1"/>
    </source>
</evidence>
<dbReference type="InterPro" id="IPR015797">
    <property type="entry name" value="NUDIX_hydrolase-like_dom_sf"/>
</dbReference>
<reference evidence="3" key="1">
    <citation type="submission" date="2018-05" db="EMBL/GenBank/DDBJ databases">
        <authorList>
            <person name="Lanie J.A."/>
            <person name="Ng W.-L."/>
            <person name="Kazmierczak K.M."/>
            <person name="Andrzejewski T.M."/>
            <person name="Davidsen T.M."/>
            <person name="Wayne K.J."/>
            <person name="Tettelin H."/>
            <person name="Glass J.I."/>
            <person name="Rusch D."/>
            <person name="Podicherti R."/>
            <person name="Tsui H.-C.T."/>
            <person name="Winkler M.E."/>
        </authorList>
    </citation>
    <scope>NUCLEOTIDE SEQUENCE</scope>
</reference>
<dbReference type="InterPro" id="IPR020476">
    <property type="entry name" value="Nudix_hydrolase"/>
</dbReference>
<dbReference type="Pfam" id="PF00293">
    <property type="entry name" value="NUDIX"/>
    <property type="match status" value="1"/>
</dbReference>
<dbReference type="AlphaFoldDB" id="A0A382NAN9"/>
<dbReference type="PANTHER" id="PTHR43736:SF1">
    <property type="entry name" value="DIHYDRONEOPTERIN TRIPHOSPHATE DIPHOSPHATASE"/>
    <property type="match status" value="1"/>
</dbReference>